<dbReference type="InterPro" id="IPR016181">
    <property type="entry name" value="Acyl_CoA_acyltransferase"/>
</dbReference>
<dbReference type="PANTHER" id="PTHR43877:SF1">
    <property type="entry name" value="ACETYLTRANSFERASE"/>
    <property type="match status" value="1"/>
</dbReference>
<sequence length="334" mass="38059">MQSLNKRGYAYRPAERDDVAAAVELFNACSRHAFGRDHFTVNDVRSEWGTPGFDLASDTRLVFHKDRLVAYAEFWNLTAPYVRPWFWGRVHPEHRRRGIGSLLVEWAEERAHRSLPLAPADAQITLGQSVWEEDREAQALLIGRGYAVARRFYRMKTVFNGAIPEPVWPEGITVRTFDPDRDLEPVVRAVADAFRDHWGNVEGPVEQRLALWRQWIATDAEFDPQLWFLAVEGDEIVGVSLCRRADSEDPDQGWVNTLGVRRPWRRRGIALALLHHSFRELRKRGRSGAGLGVDATSLTGADRVYARAGMSPERTTIALEKVLRPGVDLRRTSL</sequence>
<evidence type="ECO:0000259" key="3">
    <source>
        <dbReference type="PROSITE" id="PS51186"/>
    </source>
</evidence>
<dbReference type="InterPro" id="IPR000182">
    <property type="entry name" value="GNAT_dom"/>
</dbReference>
<dbReference type="SUPFAM" id="SSF55729">
    <property type="entry name" value="Acyl-CoA N-acyltransferases (Nat)"/>
    <property type="match status" value="2"/>
</dbReference>
<evidence type="ECO:0000313" key="4">
    <source>
        <dbReference type="EMBL" id="QAA77063.1"/>
    </source>
</evidence>
<accession>A0A410FVK8</accession>
<feature type="domain" description="N-acetyltransferase" evidence="3">
    <location>
        <begin position="172"/>
        <end position="334"/>
    </location>
</feature>
<evidence type="ECO:0000313" key="5">
    <source>
        <dbReference type="Proteomes" id="UP000287233"/>
    </source>
</evidence>
<proteinExistence type="predicted"/>
<keyword evidence="1" id="KW-0808">Transferase</keyword>
<dbReference type="Proteomes" id="UP000287233">
    <property type="component" value="Chromosome"/>
</dbReference>
<feature type="domain" description="N-acetyltransferase" evidence="3">
    <location>
        <begin position="9"/>
        <end position="181"/>
    </location>
</feature>
<dbReference type="InterPro" id="IPR050832">
    <property type="entry name" value="Bact_Acetyltransf"/>
</dbReference>
<keyword evidence="2" id="KW-0012">Acyltransferase</keyword>
<name>A0A410FVK8_BIPS1</name>
<dbReference type="GO" id="GO:0016747">
    <property type="term" value="F:acyltransferase activity, transferring groups other than amino-acyl groups"/>
    <property type="evidence" value="ECO:0007669"/>
    <property type="project" value="InterPro"/>
</dbReference>
<protein>
    <recommendedName>
        <fullName evidence="3">N-acetyltransferase domain-containing protein</fullName>
    </recommendedName>
</protein>
<evidence type="ECO:0000256" key="2">
    <source>
        <dbReference type="ARBA" id="ARBA00023315"/>
    </source>
</evidence>
<dbReference type="PANTHER" id="PTHR43877">
    <property type="entry name" value="AMINOALKYLPHOSPHONATE N-ACETYLTRANSFERASE-RELATED-RELATED"/>
    <property type="match status" value="1"/>
</dbReference>
<dbReference type="PROSITE" id="PS51186">
    <property type="entry name" value="GNAT"/>
    <property type="match status" value="2"/>
</dbReference>
<gene>
    <name evidence="4" type="ORF">BIP78_1297</name>
</gene>
<dbReference type="AlphaFoldDB" id="A0A410FVK8"/>
<dbReference type="Pfam" id="PF00583">
    <property type="entry name" value="Acetyltransf_1"/>
    <property type="match status" value="2"/>
</dbReference>
<dbReference type="KEGG" id="bih:BIP78_1297"/>
<organism evidence="4 5">
    <name type="scientific">Bipolaricaulis sibiricus</name>
    <dbReference type="NCBI Taxonomy" id="2501609"/>
    <lineage>
        <taxon>Bacteria</taxon>
        <taxon>Candidatus Bipolaricaulota</taxon>
        <taxon>Candidatus Bipolaricaulia</taxon>
        <taxon>Candidatus Bipolaricaulales</taxon>
        <taxon>Candidatus Bipolaricaulaceae</taxon>
        <taxon>Candidatus Bipolaricaulis</taxon>
    </lineage>
</organism>
<dbReference type="EMBL" id="CP034928">
    <property type="protein sequence ID" value="QAA77063.1"/>
    <property type="molecule type" value="Genomic_DNA"/>
</dbReference>
<dbReference type="CDD" id="cd04301">
    <property type="entry name" value="NAT_SF"/>
    <property type="match status" value="2"/>
</dbReference>
<evidence type="ECO:0000256" key="1">
    <source>
        <dbReference type="ARBA" id="ARBA00022679"/>
    </source>
</evidence>
<dbReference type="Gene3D" id="3.40.630.30">
    <property type="match status" value="1"/>
</dbReference>
<reference evidence="5" key="1">
    <citation type="submission" date="2018-12" db="EMBL/GenBank/DDBJ databases">
        <title>Complete genome sequence of an uncultured bacterium of the candidate phylum Bipolaricaulota.</title>
        <authorList>
            <person name="Kadnikov V.V."/>
            <person name="Mardanov A.V."/>
            <person name="Beletsky A.V."/>
            <person name="Frank Y.A."/>
            <person name="Karnachuk O.V."/>
            <person name="Ravin N.V."/>
        </authorList>
    </citation>
    <scope>NUCLEOTIDE SEQUENCE [LARGE SCALE GENOMIC DNA]</scope>
</reference>